<comment type="caution">
    <text evidence="1">The sequence shown here is derived from an EMBL/GenBank/DDBJ whole genome shotgun (WGS) entry which is preliminary data.</text>
</comment>
<sequence length="297" mass="34226">MQRKIKALHCPTFFQFIGFHPRFFFYKFTAAVFKVDHLIILNQGATDHFGDQFQFGQVINIIRPHQLAISEHGNSVGDLIDLVEEMGDKDDSHPFFFQSAHHRKKLLGFMCIQTGSRLIQNQYFYIRNFQCTRNCGHLLNSYRTGAQHLGHIQLNTQAKQNFFRLGFHGFVVNKPKLVRFSPDKDIFSHTQVRAKIHFLIHSADAQFLGVLSSADGFFFVVDCDRTFIRLFHTGQDLDQSAFSSAIFAHQGMDLALQEREFNVIQGLDTQERFTDALHAHNFINCFSHNLPQSGNKL</sequence>
<dbReference type="AlphaFoldDB" id="A0A645ACR4"/>
<evidence type="ECO:0000313" key="1">
    <source>
        <dbReference type="EMBL" id="MPM50992.1"/>
    </source>
</evidence>
<proteinExistence type="predicted"/>
<reference evidence="1" key="1">
    <citation type="submission" date="2019-08" db="EMBL/GenBank/DDBJ databases">
        <authorList>
            <person name="Kucharzyk K."/>
            <person name="Murdoch R.W."/>
            <person name="Higgins S."/>
            <person name="Loffler F."/>
        </authorList>
    </citation>
    <scope>NUCLEOTIDE SEQUENCE</scope>
</reference>
<dbReference type="EMBL" id="VSSQ01013213">
    <property type="protein sequence ID" value="MPM50992.1"/>
    <property type="molecule type" value="Genomic_DNA"/>
</dbReference>
<protein>
    <submittedName>
        <fullName evidence="1">Uncharacterized protein</fullName>
    </submittedName>
</protein>
<organism evidence="1">
    <name type="scientific">bioreactor metagenome</name>
    <dbReference type="NCBI Taxonomy" id="1076179"/>
    <lineage>
        <taxon>unclassified sequences</taxon>
        <taxon>metagenomes</taxon>
        <taxon>ecological metagenomes</taxon>
    </lineage>
</organism>
<gene>
    <name evidence="1" type="ORF">SDC9_97738</name>
</gene>
<name>A0A645ACR4_9ZZZZ</name>
<dbReference type="AntiFam" id="ANF00095">
    <property type="entry name" value="Shadow ORF (opposite ABC transporters)"/>
</dbReference>
<accession>A0A645ACR4</accession>